<feature type="region of interest" description="Disordered" evidence="7">
    <location>
        <begin position="104"/>
        <end position="123"/>
    </location>
</feature>
<evidence type="ECO:0000256" key="3">
    <source>
        <dbReference type="ARBA" id="ARBA00022679"/>
    </source>
</evidence>
<feature type="binding site" evidence="6">
    <location>
        <position position="279"/>
    </location>
    <ligand>
        <name>NAD(+)</name>
        <dbReference type="ChEBI" id="CHEBI:57540"/>
    </ligand>
</feature>
<keyword evidence="10" id="KW-1185">Reference proteome</keyword>
<dbReference type="GO" id="GO:0016779">
    <property type="term" value="F:nucleotidyltransferase activity"/>
    <property type="evidence" value="ECO:0007669"/>
    <property type="project" value="UniProtKB-UniRule"/>
</dbReference>
<feature type="binding site" evidence="6">
    <location>
        <position position="302"/>
    </location>
    <ligand>
        <name>NAD(+)</name>
        <dbReference type="ChEBI" id="CHEBI:57540"/>
    </ligand>
</feature>
<evidence type="ECO:0000256" key="4">
    <source>
        <dbReference type="ARBA" id="ARBA00022695"/>
    </source>
</evidence>
<organism evidence="9 10">
    <name type="scientific">Deinobacterium chartae</name>
    <dbReference type="NCBI Taxonomy" id="521158"/>
    <lineage>
        <taxon>Bacteria</taxon>
        <taxon>Thermotogati</taxon>
        <taxon>Deinococcota</taxon>
        <taxon>Deinococci</taxon>
        <taxon>Deinococcales</taxon>
        <taxon>Deinococcaceae</taxon>
        <taxon>Deinobacterium</taxon>
    </lineage>
</organism>
<evidence type="ECO:0000256" key="5">
    <source>
        <dbReference type="ARBA" id="ARBA00023125"/>
    </source>
</evidence>
<evidence type="ECO:0000259" key="8">
    <source>
        <dbReference type="PROSITE" id="PS52018"/>
    </source>
</evidence>
<feature type="region of interest" description="Disordered" evidence="7">
    <location>
        <begin position="234"/>
        <end position="253"/>
    </location>
</feature>
<feature type="binding site" evidence="6">
    <location>
        <begin position="270"/>
        <end position="272"/>
    </location>
    <ligand>
        <name>NAD(+)</name>
        <dbReference type="ChEBI" id="CHEBI:57540"/>
    </ligand>
</feature>
<name>A0A841I256_9DEIO</name>
<dbReference type="PROSITE" id="PS52018">
    <property type="entry name" value="DART"/>
    <property type="match status" value="1"/>
</dbReference>
<evidence type="ECO:0000313" key="10">
    <source>
        <dbReference type="Proteomes" id="UP000569951"/>
    </source>
</evidence>
<keyword evidence="3 6" id="KW-0808">Transferase</keyword>
<gene>
    <name evidence="9" type="ORF">HNR42_002794</name>
</gene>
<dbReference type="EMBL" id="JACHHG010000011">
    <property type="protein sequence ID" value="MBB6099353.1"/>
    <property type="molecule type" value="Genomic_DNA"/>
</dbReference>
<dbReference type="GO" id="GO:0003677">
    <property type="term" value="F:DNA binding"/>
    <property type="evidence" value="ECO:0007669"/>
    <property type="project" value="UniProtKB-UniRule"/>
</dbReference>
<evidence type="ECO:0000256" key="1">
    <source>
        <dbReference type="ARBA" id="ARBA00022649"/>
    </source>
</evidence>
<dbReference type="GO" id="GO:0016757">
    <property type="term" value="F:glycosyltransferase activity"/>
    <property type="evidence" value="ECO:0007669"/>
    <property type="project" value="UniProtKB-UniRule"/>
</dbReference>
<evidence type="ECO:0000256" key="2">
    <source>
        <dbReference type="ARBA" id="ARBA00022676"/>
    </source>
</evidence>
<protein>
    <recommendedName>
        <fullName evidence="8">DarT domain-containing protein</fullName>
    </recommendedName>
</protein>
<comment type="caution">
    <text evidence="6">Lacks conserved residue(s) required for the propagation of feature annotation.</text>
</comment>
<evidence type="ECO:0000313" key="9">
    <source>
        <dbReference type="EMBL" id="MBB6099353.1"/>
    </source>
</evidence>
<feature type="active site" description="Proton acceptor" evidence="6">
    <location>
        <position position="302"/>
    </location>
</feature>
<dbReference type="Proteomes" id="UP000569951">
    <property type="component" value="Unassembled WGS sequence"/>
</dbReference>
<accession>A0A841I256</accession>
<keyword evidence="2 6" id="KW-0328">Glycosyltransferase</keyword>
<evidence type="ECO:0000256" key="6">
    <source>
        <dbReference type="PROSITE-ProRule" id="PRU01362"/>
    </source>
</evidence>
<keyword evidence="5 6" id="KW-0238">DNA-binding</keyword>
<evidence type="ECO:0000256" key="7">
    <source>
        <dbReference type="SAM" id="MobiDB-lite"/>
    </source>
</evidence>
<dbReference type="Pfam" id="PF14487">
    <property type="entry name" value="DarT"/>
    <property type="match status" value="1"/>
</dbReference>
<feature type="domain" description="DarT" evidence="8">
    <location>
        <begin position="266"/>
        <end position="451"/>
    </location>
</feature>
<keyword evidence="1 6" id="KW-1277">Toxin-antitoxin system</keyword>
<reference evidence="9 10" key="1">
    <citation type="submission" date="2020-08" db="EMBL/GenBank/DDBJ databases">
        <title>Genomic Encyclopedia of Type Strains, Phase IV (KMG-IV): sequencing the most valuable type-strain genomes for metagenomic binning, comparative biology and taxonomic classification.</title>
        <authorList>
            <person name="Goeker M."/>
        </authorList>
    </citation>
    <scope>NUCLEOTIDE SEQUENCE [LARGE SCALE GENOMIC DNA]</scope>
    <source>
        <strain evidence="9 10">DSM 21458</strain>
    </source>
</reference>
<sequence length="462" mass="50448">MKVKYSFSSAQGPLFGVTYEFLSEGDKEILLKAAAEALGAPVTALRSFVSSAVPFNADHACTWLEAQGVAPERVSAFRIVCPKPPLPPAPHRVQPILATESNTASQAVAPLPRTAPPSATNRPTIRTDAHVIRWRNAMVLDAPITFPSFQKAVSVVEAIRQVTSDPISLEAATTAHRAPILYSRSLVIGWVKGHTKADAVKLDVLLGGSPPPQATSTPPVPRSALPVMSAAPALTSKGAPSPAVHAMPPRKARSDIERAAKAREITQLTHFTRYENLAGILQRGIVARAHLDAGSTYNDPLRLDRREHAVCTSVSFPNYKMFYSYRMENQDNKWGVLVLDPAVLWELDCGFVDVNAASAGIPALSEASLKTLDAFNRMFADRSTPGIPSLRGHLNLPLKYPTNPQAEVLVFQTIPTRYILRIDVNFQPPAQSLRSADGRAIPVQFDQTLFWPRQDYAYWQVQ</sequence>
<keyword evidence="4 6" id="KW-0548">Nucleotidyltransferase</keyword>
<comment type="similarity">
    <text evidence="6">Belongs to the DarT ADP-ribosyltransferase family.</text>
</comment>
<feature type="active site" evidence="6">
    <location>
        <position position="407"/>
    </location>
</feature>
<proteinExistence type="inferred from homology"/>
<dbReference type="RefSeq" id="WP_183988110.1">
    <property type="nucleotide sequence ID" value="NZ_JACHHG010000011.1"/>
</dbReference>
<dbReference type="AlphaFoldDB" id="A0A841I256"/>
<comment type="caution">
    <text evidence="9">The sequence shown here is derived from an EMBL/GenBank/DDBJ whole genome shotgun (WGS) entry which is preliminary data.</text>
</comment>
<dbReference type="InterPro" id="IPR029494">
    <property type="entry name" value="DarT"/>
</dbReference>
<comment type="catalytic activity">
    <reaction evidence="6">
        <text>a thymidine in DNA + NAD(+) = an N-(ADP-alpha-D-ribosyl)-thymidine in DNA + nicotinamide + H(+)</text>
        <dbReference type="Rhea" id="RHEA:71651"/>
        <dbReference type="Rhea" id="RHEA-COMP:13556"/>
        <dbReference type="Rhea" id="RHEA-COMP:18051"/>
        <dbReference type="ChEBI" id="CHEBI:15378"/>
        <dbReference type="ChEBI" id="CHEBI:17154"/>
        <dbReference type="ChEBI" id="CHEBI:57540"/>
        <dbReference type="ChEBI" id="CHEBI:137386"/>
        <dbReference type="ChEBI" id="CHEBI:191199"/>
    </reaction>
</comment>